<feature type="non-terminal residue" evidence="1">
    <location>
        <position position="248"/>
    </location>
</feature>
<dbReference type="SUPFAM" id="SSF51004">
    <property type="entry name" value="C-terminal (heme d1) domain of cytochrome cd1-nitrite reductase"/>
    <property type="match status" value="1"/>
</dbReference>
<dbReference type="AlphaFoldDB" id="X0WXQ1"/>
<accession>X0WXQ1</accession>
<proteinExistence type="predicted"/>
<dbReference type="InterPro" id="IPR003143">
    <property type="entry name" value="Cyt_cd1_C_sf"/>
</dbReference>
<dbReference type="Pfam" id="PF02239">
    <property type="entry name" value="Cytochrom_D1"/>
    <property type="match status" value="1"/>
</dbReference>
<evidence type="ECO:0000313" key="1">
    <source>
        <dbReference type="EMBL" id="GAG35744.1"/>
    </source>
</evidence>
<reference evidence="1" key="1">
    <citation type="journal article" date="2014" name="Front. Microbiol.">
        <title>High frequency of phylogenetically diverse reductive dehalogenase-homologous genes in deep subseafloor sedimentary metagenomes.</title>
        <authorList>
            <person name="Kawai M."/>
            <person name="Futagami T."/>
            <person name="Toyoda A."/>
            <person name="Takaki Y."/>
            <person name="Nishi S."/>
            <person name="Hori S."/>
            <person name="Arai W."/>
            <person name="Tsubouchi T."/>
            <person name="Morono Y."/>
            <person name="Uchiyama I."/>
            <person name="Ito T."/>
            <person name="Fujiyama A."/>
            <person name="Inagaki F."/>
            <person name="Takami H."/>
        </authorList>
    </citation>
    <scope>NUCLEOTIDE SEQUENCE</scope>
    <source>
        <strain evidence="1">Expedition CK06-06</strain>
    </source>
</reference>
<name>X0WXQ1_9ZZZZ</name>
<comment type="caution">
    <text evidence="1">The sequence shown here is derived from an EMBL/GenBank/DDBJ whole genome shotgun (WGS) entry which is preliminary data.</text>
</comment>
<sequence>MPGWGRTGELTRDQSKLMAKFLQLPAPIPPEMGLKEMKESWKVIVPVDKRPKKPQHDYDIDNMFGVILRDEGKGAFIDGDSKELISIVETGFAVHIFRASATGRYFYTIGRDGKVTMTDLYAKKPAVVAEARVCLDARSVDVSKYKGPKGDFIDKYALVGCYWPPQMVVLDGQTLEPLKVISTRSSTYDTNEYHPEPRVATIVASHSDPEWVVAIKETGMVWLVDYSDLKNLSMVQIETERFLHDGGW</sequence>
<evidence type="ECO:0008006" key="2">
    <source>
        <dbReference type="Google" id="ProtNLM"/>
    </source>
</evidence>
<dbReference type="Gene3D" id="2.140.10.20">
    <property type="entry name" value="C-terminal (heme d1) domain of cytochrome cd1-nitrite reductase"/>
    <property type="match status" value="1"/>
</dbReference>
<organism evidence="1">
    <name type="scientific">marine sediment metagenome</name>
    <dbReference type="NCBI Taxonomy" id="412755"/>
    <lineage>
        <taxon>unclassified sequences</taxon>
        <taxon>metagenomes</taxon>
        <taxon>ecological metagenomes</taxon>
    </lineage>
</organism>
<dbReference type="EMBL" id="BARS01044396">
    <property type="protein sequence ID" value="GAG35744.1"/>
    <property type="molecule type" value="Genomic_DNA"/>
</dbReference>
<dbReference type="InterPro" id="IPR011048">
    <property type="entry name" value="Haem_d1_sf"/>
</dbReference>
<gene>
    <name evidence="1" type="ORF">S01H1_67082</name>
</gene>
<protein>
    <recommendedName>
        <fullName evidence="2">Nitrite reductase</fullName>
    </recommendedName>
</protein>